<accession>B5XHK8</accession>
<dbReference type="AlphaFoldDB" id="B5XHK8"/>
<evidence type="ECO:0000313" key="2">
    <source>
        <dbReference type="Proteomes" id="UP000008555"/>
    </source>
</evidence>
<dbReference type="HOGENOM" id="CLU_3215108_0_0_6"/>
<organism evidence="1 2">
    <name type="scientific">Coxiella burnetii (strain Dugway 5J108-111)</name>
    <dbReference type="NCBI Taxonomy" id="434922"/>
    <lineage>
        <taxon>Bacteria</taxon>
        <taxon>Pseudomonadati</taxon>
        <taxon>Pseudomonadota</taxon>
        <taxon>Gammaproteobacteria</taxon>
        <taxon>Legionellales</taxon>
        <taxon>Coxiellaceae</taxon>
        <taxon>Coxiella</taxon>
    </lineage>
</organism>
<reference evidence="1 2" key="1">
    <citation type="journal article" date="2009" name="Infect. Immun.">
        <title>Comparative genomics reveal extensive transposon-mediated genomic plasticity and diversity among potential effector proteins within the genus Coxiella.</title>
        <authorList>
            <person name="Beare P.A."/>
            <person name="Unsworth N."/>
            <person name="Andoh M."/>
            <person name="Voth D.E."/>
            <person name="Omsland A."/>
            <person name="Gilk S.D."/>
            <person name="Williams K.P."/>
            <person name="Sobral B.W."/>
            <person name="Kupko J.J.III."/>
            <person name="Porcella S.F."/>
            <person name="Samuel J.E."/>
            <person name="Heinzen R.A."/>
        </authorList>
    </citation>
    <scope>NUCLEOTIDE SEQUENCE [LARGE SCALE GENOMIC DNA]</scope>
    <source>
        <strain evidence="1 2">Dugway 5J108-111</strain>
    </source>
</reference>
<protein>
    <submittedName>
        <fullName evidence="1">Uncharacterized protein</fullName>
    </submittedName>
</protein>
<name>B5XHK8_COXBN</name>
<dbReference type="EMBL" id="CP000733">
    <property type="protein sequence ID" value="ACI23228.1"/>
    <property type="molecule type" value="Genomic_DNA"/>
</dbReference>
<sequence>MINKKIICKEAIADRAVIIRVRINTIERLSMKEISAVDVRDFFI</sequence>
<proteinExistence type="predicted"/>
<gene>
    <name evidence="1" type="ORF">CBUD_2026a</name>
</gene>
<dbReference type="Proteomes" id="UP000008555">
    <property type="component" value="Chromosome"/>
</dbReference>
<dbReference type="KEGG" id="cbd:CBUD_2026a"/>
<evidence type="ECO:0000313" key="1">
    <source>
        <dbReference type="EMBL" id="ACI23228.1"/>
    </source>
</evidence>